<dbReference type="PANTHER" id="PTHR46300">
    <property type="entry name" value="P450, PUTATIVE (EUROFUNG)-RELATED-RELATED"/>
    <property type="match status" value="1"/>
</dbReference>
<evidence type="ECO:0000256" key="10">
    <source>
        <dbReference type="ARBA" id="ARBA00023004"/>
    </source>
</evidence>
<dbReference type="RefSeq" id="XP_040760922.1">
    <property type="nucleotide sequence ID" value="XM_040909631.1"/>
</dbReference>
<feature type="binding site" description="axial binding residue" evidence="13">
    <location>
        <position position="446"/>
    </location>
    <ligand>
        <name>heme</name>
        <dbReference type="ChEBI" id="CHEBI:30413"/>
    </ligand>
    <ligandPart>
        <name>Fe</name>
        <dbReference type="ChEBI" id="CHEBI:18248"/>
    </ligandPart>
</feature>
<dbReference type="GO" id="GO:0016705">
    <property type="term" value="F:oxidoreductase activity, acting on paired donors, with incorporation or reduction of molecular oxygen"/>
    <property type="evidence" value="ECO:0007669"/>
    <property type="project" value="InterPro"/>
</dbReference>
<evidence type="ECO:0000256" key="5">
    <source>
        <dbReference type="ARBA" id="ARBA00022617"/>
    </source>
</evidence>
<keyword evidence="5 13" id="KW-0349">Heme</keyword>
<evidence type="ECO:0000256" key="1">
    <source>
        <dbReference type="ARBA" id="ARBA00001971"/>
    </source>
</evidence>
<dbReference type="SUPFAM" id="SSF48264">
    <property type="entry name" value="Cytochrome P450"/>
    <property type="match status" value="1"/>
</dbReference>
<evidence type="ECO:0000256" key="15">
    <source>
        <dbReference type="SAM" id="SignalP"/>
    </source>
</evidence>
<feature type="signal peptide" evidence="15">
    <location>
        <begin position="1"/>
        <end position="31"/>
    </location>
</feature>
<comment type="subcellular location">
    <subcellularLocation>
        <location evidence="2">Membrane</location>
        <topology evidence="2">Single-pass membrane protein</topology>
    </subcellularLocation>
</comment>
<evidence type="ECO:0000256" key="6">
    <source>
        <dbReference type="ARBA" id="ARBA00022692"/>
    </source>
</evidence>
<proteinExistence type="inferred from homology"/>
<organism evidence="16 17">
    <name type="scientific">Laetiporus sulphureus 93-53</name>
    <dbReference type="NCBI Taxonomy" id="1314785"/>
    <lineage>
        <taxon>Eukaryota</taxon>
        <taxon>Fungi</taxon>
        <taxon>Dikarya</taxon>
        <taxon>Basidiomycota</taxon>
        <taxon>Agaricomycotina</taxon>
        <taxon>Agaricomycetes</taxon>
        <taxon>Polyporales</taxon>
        <taxon>Laetiporus</taxon>
    </lineage>
</organism>
<dbReference type="InterPro" id="IPR017972">
    <property type="entry name" value="Cyt_P450_CS"/>
</dbReference>
<evidence type="ECO:0000256" key="9">
    <source>
        <dbReference type="ARBA" id="ARBA00023002"/>
    </source>
</evidence>
<evidence type="ECO:0000256" key="11">
    <source>
        <dbReference type="ARBA" id="ARBA00023033"/>
    </source>
</evidence>
<dbReference type="STRING" id="1314785.A0A165CPH7"/>
<evidence type="ECO:0000256" key="14">
    <source>
        <dbReference type="RuleBase" id="RU000461"/>
    </source>
</evidence>
<sequence>MTTLLSTPSVSPVLICVVLLCLALLRSWVRAKGRHLPPGPKRLPIIGNALQVPLECQELTFAEWGSRFGDVIYARLFQKHVIVLNSVHAARELLEKRGAIYSDRPRFVMFAELIKAFHPNMSLMNYGDAWRQQRKWFQTTISTRTALDSFQPVQQREVVQFLSELLRTPQDFASHIKRFTAGILFEISYGHTVTSNDDDLVVKADETITGILEAGGAGSTLVDFAPILQYIPAWLPGAGFKRNALKLRRSAFEAMNVPFMRVKEEMACGVAKPSYVSRLLEETSNSPTRVESENIIRAGAALMYEAGIDTTATTITSFFLAMTLFPDVYRKAQAEMDTVVSRSRLPTHADRPSLPYLESVLKETFRWTTPVPLGLPHQVTGDDEYRGYYIPGGSMIIANIWGMSRDPGMFPAPEVFDPDRFCKTVEDREGVLDPSTFVFGFGRRVCPGRMLADSSVWLIAANLVATMDIGRERDEAGREVIPVPEFVPGTVRHPKPFLCSIKPRHSKVSQLISQVSIDSK</sequence>
<dbReference type="OrthoDB" id="1055148at2759"/>
<keyword evidence="17" id="KW-1185">Reference proteome</keyword>
<reference evidence="16 17" key="1">
    <citation type="journal article" date="2016" name="Mol. Biol. Evol.">
        <title>Comparative Genomics of Early-Diverging Mushroom-Forming Fungi Provides Insights into the Origins of Lignocellulose Decay Capabilities.</title>
        <authorList>
            <person name="Nagy L.G."/>
            <person name="Riley R."/>
            <person name="Tritt A."/>
            <person name="Adam C."/>
            <person name="Daum C."/>
            <person name="Floudas D."/>
            <person name="Sun H."/>
            <person name="Yadav J.S."/>
            <person name="Pangilinan J."/>
            <person name="Larsson K.H."/>
            <person name="Matsuura K."/>
            <person name="Barry K."/>
            <person name="Labutti K."/>
            <person name="Kuo R."/>
            <person name="Ohm R.A."/>
            <person name="Bhattacharya S.S."/>
            <person name="Shirouzu T."/>
            <person name="Yoshinaga Y."/>
            <person name="Martin F.M."/>
            <person name="Grigoriev I.V."/>
            <person name="Hibbett D.S."/>
        </authorList>
    </citation>
    <scope>NUCLEOTIDE SEQUENCE [LARGE SCALE GENOMIC DNA]</scope>
    <source>
        <strain evidence="16 17">93-53</strain>
    </source>
</reference>
<dbReference type="PRINTS" id="PR00463">
    <property type="entry name" value="EP450I"/>
</dbReference>
<name>A0A165CPH7_9APHY</name>
<protein>
    <submittedName>
        <fullName evidence="16">Cytochrome P450</fullName>
    </submittedName>
</protein>
<dbReference type="PROSITE" id="PS00086">
    <property type="entry name" value="CYTOCHROME_P450"/>
    <property type="match status" value="1"/>
</dbReference>
<dbReference type="InParanoid" id="A0A165CPH7"/>
<comment type="similarity">
    <text evidence="4 14">Belongs to the cytochrome P450 family.</text>
</comment>
<evidence type="ECO:0000313" key="16">
    <source>
        <dbReference type="EMBL" id="KZT03182.1"/>
    </source>
</evidence>
<dbReference type="GO" id="GO:0016020">
    <property type="term" value="C:membrane"/>
    <property type="evidence" value="ECO:0007669"/>
    <property type="project" value="UniProtKB-SubCell"/>
</dbReference>
<dbReference type="PRINTS" id="PR00385">
    <property type="entry name" value="P450"/>
</dbReference>
<dbReference type="PANTHER" id="PTHR46300:SF7">
    <property type="entry name" value="P450, PUTATIVE (EUROFUNG)-RELATED"/>
    <property type="match status" value="1"/>
</dbReference>
<accession>A0A165CPH7</accession>
<keyword evidence="7 13" id="KW-0479">Metal-binding</keyword>
<evidence type="ECO:0000256" key="7">
    <source>
        <dbReference type="ARBA" id="ARBA00022723"/>
    </source>
</evidence>
<comment type="pathway">
    <text evidence="3">Secondary metabolite biosynthesis.</text>
</comment>
<dbReference type="InterPro" id="IPR036396">
    <property type="entry name" value="Cyt_P450_sf"/>
</dbReference>
<evidence type="ECO:0000256" key="8">
    <source>
        <dbReference type="ARBA" id="ARBA00022989"/>
    </source>
</evidence>
<keyword evidence="11 14" id="KW-0503">Monooxygenase</keyword>
<feature type="chain" id="PRO_5007856103" evidence="15">
    <location>
        <begin position="32"/>
        <end position="520"/>
    </location>
</feature>
<dbReference type="InterPro" id="IPR050364">
    <property type="entry name" value="Cytochrome_P450_fung"/>
</dbReference>
<keyword evidence="12" id="KW-0472">Membrane</keyword>
<evidence type="ECO:0000256" key="2">
    <source>
        <dbReference type="ARBA" id="ARBA00004167"/>
    </source>
</evidence>
<dbReference type="CDD" id="cd11065">
    <property type="entry name" value="CYP64-like"/>
    <property type="match status" value="1"/>
</dbReference>
<evidence type="ECO:0000313" key="17">
    <source>
        <dbReference type="Proteomes" id="UP000076871"/>
    </source>
</evidence>
<keyword evidence="10 13" id="KW-0408">Iron</keyword>
<dbReference type="Proteomes" id="UP000076871">
    <property type="component" value="Unassembled WGS sequence"/>
</dbReference>
<evidence type="ECO:0000256" key="13">
    <source>
        <dbReference type="PIRSR" id="PIRSR602401-1"/>
    </source>
</evidence>
<evidence type="ECO:0000256" key="3">
    <source>
        <dbReference type="ARBA" id="ARBA00005179"/>
    </source>
</evidence>
<keyword evidence="6" id="KW-0812">Transmembrane</keyword>
<keyword evidence="9 14" id="KW-0560">Oxidoreductase</keyword>
<dbReference type="GO" id="GO:0004497">
    <property type="term" value="F:monooxygenase activity"/>
    <property type="evidence" value="ECO:0007669"/>
    <property type="project" value="UniProtKB-KW"/>
</dbReference>
<dbReference type="GeneID" id="63826660"/>
<dbReference type="AlphaFoldDB" id="A0A165CPH7"/>
<dbReference type="InterPro" id="IPR001128">
    <property type="entry name" value="Cyt_P450"/>
</dbReference>
<dbReference type="GO" id="GO:0005506">
    <property type="term" value="F:iron ion binding"/>
    <property type="evidence" value="ECO:0007669"/>
    <property type="project" value="InterPro"/>
</dbReference>
<dbReference type="EMBL" id="KV427646">
    <property type="protein sequence ID" value="KZT03182.1"/>
    <property type="molecule type" value="Genomic_DNA"/>
</dbReference>
<dbReference type="InterPro" id="IPR002401">
    <property type="entry name" value="Cyt_P450_E_grp-I"/>
</dbReference>
<evidence type="ECO:0000256" key="4">
    <source>
        <dbReference type="ARBA" id="ARBA00010617"/>
    </source>
</evidence>
<dbReference type="Gene3D" id="1.10.630.10">
    <property type="entry name" value="Cytochrome P450"/>
    <property type="match status" value="1"/>
</dbReference>
<dbReference type="Pfam" id="PF00067">
    <property type="entry name" value="p450"/>
    <property type="match status" value="1"/>
</dbReference>
<dbReference type="GO" id="GO:0020037">
    <property type="term" value="F:heme binding"/>
    <property type="evidence" value="ECO:0007669"/>
    <property type="project" value="InterPro"/>
</dbReference>
<keyword evidence="8" id="KW-1133">Transmembrane helix</keyword>
<evidence type="ECO:0000256" key="12">
    <source>
        <dbReference type="ARBA" id="ARBA00023136"/>
    </source>
</evidence>
<gene>
    <name evidence="16" type="ORF">LAESUDRAFT_729438</name>
</gene>
<comment type="cofactor">
    <cofactor evidence="1 13">
        <name>heme</name>
        <dbReference type="ChEBI" id="CHEBI:30413"/>
    </cofactor>
</comment>
<keyword evidence="15" id="KW-0732">Signal</keyword>